<keyword evidence="3" id="KW-1185">Reference proteome</keyword>
<evidence type="ECO:0008006" key="4">
    <source>
        <dbReference type="Google" id="ProtNLM"/>
    </source>
</evidence>
<dbReference type="RefSeq" id="WP_164033556.1">
    <property type="nucleotide sequence ID" value="NZ_JAABOQ010000007.1"/>
</dbReference>
<keyword evidence="1" id="KW-0472">Membrane</keyword>
<accession>A0A6M0CTN7</accession>
<keyword evidence="1" id="KW-1133">Transmembrane helix</keyword>
<dbReference type="EMBL" id="JAABOQ010000007">
    <property type="protein sequence ID" value="NER18877.1"/>
    <property type="molecule type" value="Genomic_DNA"/>
</dbReference>
<comment type="caution">
    <text evidence="2">The sequence shown here is derived from an EMBL/GenBank/DDBJ whole genome shotgun (WGS) entry which is preliminary data.</text>
</comment>
<evidence type="ECO:0000313" key="3">
    <source>
        <dbReference type="Proteomes" id="UP000474296"/>
    </source>
</evidence>
<dbReference type="Proteomes" id="UP000474296">
    <property type="component" value="Unassembled WGS sequence"/>
</dbReference>
<sequence>MILRKKYSIAGFLALLFTIIGIVAYNYMYQDHRDIASEKFDFELKPSLLSVAMSNTNEAANYVDRVIQTEGIITAIEQNSVILDDVVQVNFSADDLNALSIKKKVTIKGRCVGYDDLLELVKIDQATLVNN</sequence>
<evidence type="ECO:0000313" key="2">
    <source>
        <dbReference type="EMBL" id="NER18877.1"/>
    </source>
</evidence>
<name>A0A6M0CTN7_9FLAO</name>
<evidence type="ECO:0000256" key="1">
    <source>
        <dbReference type="SAM" id="Phobius"/>
    </source>
</evidence>
<protein>
    <recommendedName>
        <fullName evidence="4">tRNA_anti-like</fullName>
    </recommendedName>
</protein>
<dbReference type="AlphaFoldDB" id="A0A6M0CTN7"/>
<feature type="transmembrane region" description="Helical" evidence="1">
    <location>
        <begin position="7"/>
        <end position="28"/>
    </location>
</feature>
<reference evidence="2 3" key="1">
    <citation type="submission" date="2020-01" db="EMBL/GenBank/DDBJ databases">
        <title>Spongiivirga citrea KCTC 32990T.</title>
        <authorList>
            <person name="Wang G."/>
        </authorList>
    </citation>
    <scope>NUCLEOTIDE SEQUENCE [LARGE SCALE GENOMIC DNA]</scope>
    <source>
        <strain evidence="2 3">KCTC 32990</strain>
    </source>
</reference>
<keyword evidence="1" id="KW-0812">Transmembrane</keyword>
<organism evidence="2 3">
    <name type="scientific">Spongiivirga citrea</name>
    <dbReference type="NCBI Taxonomy" id="1481457"/>
    <lineage>
        <taxon>Bacteria</taxon>
        <taxon>Pseudomonadati</taxon>
        <taxon>Bacteroidota</taxon>
        <taxon>Flavobacteriia</taxon>
        <taxon>Flavobacteriales</taxon>
        <taxon>Flavobacteriaceae</taxon>
        <taxon>Spongiivirga</taxon>
    </lineage>
</organism>
<proteinExistence type="predicted"/>
<gene>
    <name evidence="2" type="ORF">GWK10_16790</name>
</gene>